<proteinExistence type="predicted"/>
<accession>A0A445HT90</accession>
<organism evidence="2 3">
    <name type="scientific">Glycine soja</name>
    <name type="common">Wild soybean</name>
    <dbReference type="NCBI Taxonomy" id="3848"/>
    <lineage>
        <taxon>Eukaryota</taxon>
        <taxon>Viridiplantae</taxon>
        <taxon>Streptophyta</taxon>
        <taxon>Embryophyta</taxon>
        <taxon>Tracheophyta</taxon>
        <taxon>Spermatophyta</taxon>
        <taxon>Magnoliopsida</taxon>
        <taxon>eudicotyledons</taxon>
        <taxon>Gunneridae</taxon>
        <taxon>Pentapetalae</taxon>
        <taxon>rosids</taxon>
        <taxon>fabids</taxon>
        <taxon>Fabales</taxon>
        <taxon>Fabaceae</taxon>
        <taxon>Papilionoideae</taxon>
        <taxon>50 kb inversion clade</taxon>
        <taxon>NPAAA clade</taxon>
        <taxon>indigoferoid/millettioid clade</taxon>
        <taxon>Phaseoleae</taxon>
        <taxon>Glycine</taxon>
        <taxon>Glycine subgen. Soja</taxon>
    </lineage>
</organism>
<gene>
    <name evidence="2" type="ORF">D0Y65_035036</name>
</gene>
<keyword evidence="1" id="KW-0732">Signal</keyword>
<evidence type="ECO:0000313" key="2">
    <source>
        <dbReference type="EMBL" id="RZB76896.1"/>
    </source>
</evidence>
<reference evidence="2 3" key="1">
    <citation type="submission" date="2018-09" db="EMBL/GenBank/DDBJ databases">
        <title>A high-quality reference genome of wild soybean provides a powerful tool to mine soybean genomes.</title>
        <authorList>
            <person name="Xie M."/>
            <person name="Chung C.Y.L."/>
            <person name="Li M.-W."/>
            <person name="Wong F.-L."/>
            <person name="Chan T.-F."/>
            <person name="Lam H.-M."/>
        </authorList>
    </citation>
    <scope>NUCLEOTIDE SEQUENCE [LARGE SCALE GENOMIC DNA]</scope>
    <source>
        <strain evidence="3">cv. W05</strain>
        <tissue evidence="2">Hypocotyl of etiolated seedlings</tissue>
    </source>
</reference>
<evidence type="ECO:0000256" key="1">
    <source>
        <dbReference type="SAM" id="SignalP"/>
    </source>
</evidence>
<comment type="caution">
    <text evidence="2">The sequence shown here is derived from an EMBL/GenBank/DDBJ whole genome shotgun (WGS) entry which is preliminary data.</text>
</comment>
<name>A0A445HT90_GLYSO</name>
<keyword evidence="3" id="KW-1185">Reference proteome</keyword>
<sequence>MANAKQVLCLILLVLLFSKLESRSLEAFIEGKKTLAKGCSRELIEKSQLLKASFAKATTRFTNPRVSKRLSPGGPDQKHH</sequence>
<evidence type="ECO:0000313" key="3">
    <source>
        <dbReference type="Proteomes" id="UP000289340"/>
    </source>
</evidence>
<dbReference type="SMR" id="A0A445HT90"/>
<feature type="signal peptide" evidence="1">
    <location>
        <begin position="1"/>
        <end position="22"/>
    </location>
</feature>
<dbReference type="AlphaFoldDB" id="A0A445HT90"/>
<dbReference type="Proteomes" id="UP000289340">
    <property type="component" value="Chromosome 12"/>
</dbReference>
<protein>
    <submittedName>
        <fullName evidence="2">Uncharacterized protein</fullName>
    </submittedName>
</protein>
<feature type="chain" id="PRO_5019143340" evidence="1">
    <location>
        <begin position="23"/>
        <end position="80"/>
    </location>
</feature>
<dbReference type="EMBL" id="QZWG01000012">
    <property type="protein sequence ID" value="RZB76896.1"/>
    <property type="molecule type" value="Genomic_DNA"/>
</dbReference>